<evidence type="ECO:0000256" key="3">
    <source>
        <dbReference type="ARBA" id="ARBA00022692"/>
    </source>
</evidence>
<dbReference type="PANTHER" id="PTHR22683">
    <property type="entry name" value="SPORULATION PROTEIN RELATED"/>
    <property type="match status" value="1"/>
</dbReference>
<dbReference type="InterPro" id="IPR027417">
    <property type="entry name" value="P-loop_NTPase"/>
</dbReference>
<organism evidence="13 14">
    <name type="scientific">Micromonospora craterilacus</name>
    <dbReference type="NCBI Taxonomy" id="1655439"/>
    <lineage>
        <taxon>Bacteria</taxon>
        <taxon>Bacillati</taxon>
        <taxon>Actinomycetota</taxon>
        <taxon>Actinomycetes</taxon>
        <taxon>Micromonosporales</taxon>
        <taxon>Micromonosporaceae</taxon>
        <taxon>Micromonospora</taxon>
    </lineage>
</organism>
<feature type="transmembrane region" description="Helical" evidence="11">
    <location>
        <begin position="37"/>
        <end position="59"/>
    </location>
</feature>
<dbReference type="RefSeq" id="WP_111215656.1">
    <property type="nucleotide sequence ID" value="NZ_POTY01000138.1"/>
</dbReference>
<keyword evidence="5 9" id="KW-0547">Nucleotide-binding</keyword>
<keyword evidence="2" id="KW-1003">Cell membrane</keyword>
<evidence type="ECO:0000256" key="4">
    <source>
        <dbReference type="ARBA" id="ARBA00022737"/>
    </source>
</evidence>
<dbReference type="NCBIfam" id="TIGR03925">
    <property type="entry name" value="T7SS_EccC_b"/>
    <property type="match status" value="1"/>
</dbReference>
<evidence type="ECO:0000256" key="9">
    <source>
        <dbReference type="PROSITE-ProRule" id="PRU00289"/>
    </source>
</evidence>
<evidence type="ECO:0000256" key="7">
    <source>
        <dbReference type="ARBA" id="ARBA00022989"/>
    </source>
</evidence>
<dbReference type="GO" id="GO:0005886">
    <property type="term" value="C:plasma membrane"/>
    <property type="evidence" value="ECO:0007669"/>
    <property type="project" value="UniProtKB-SubCell"/>
</dbReference>
<dbReference type="Pfam" id="PF01580">
    <property type="entry name" value="FtsK_SpoIIIE"/>
    <property type="match status" value="3"/>
</dbReference>
<evidence type="ECO:0000256" key="1">
    <source>
        <dbReference type="ARBA" id="ARBA00004651"/>
    </source>
</evidence>
<keyword evidence="14" id="KW-1185">Reference proteome</keyword>
<comment type="caution">
    <text evidence="13">The sequence shown here is derived from an EMBL/GenBank/DDBJ whole genome shotgun (WGS) entry which is preliminary data.</text>
</comment>
<dbReference type="GO" id="GO:0003677">
    <property type="term" value="F:DNA binding"/>
    <property type="evidence" value="ECO:0007669"/>
    <property type="project" value="InterPro"/>
</dbReference>
<feature type="binding site" evidence="9">
    <location>
        <begin position="1124"/>
        <end position="1131"/>
    </location>
    <ligand>
        <name>ATP</name>
        <dbReference type="ChEBI" id="CHEBI:30616"/>
    </ligand>
</feature>
<keyword evidence="6 9" id="KW-0067">ATP-binding</keyword>
<evidence type="ECO:0000259" key="12">
    <source>
        <dbReference type="PROSITE" id="PS50901"/>
    </source>
</evidence>
<dbReference type="Proteomes" id="UP000248924">
    <property type="component" value="Unassembled WGS sequence"/>
</dbReference>
<feature type="domain" description="FtsK" evidence="12">
    <location>
        <begin position="824"/>
        <end position="1014"/>
    </location>
</feature>
<dbReference type="InterPro" id="IPR050206">
    <property type="entry name" value="FtsK/SpoIIIE/SftA"/>
</dbReference>
<dbReference type="PANTHER" id="PTHR22683:SF1">
    <property type="entry name" value="TYPE VII SECRETION SYSTEM PROTEIN ESSC"/>
    <property type="match status" value="1"/>
</dbReference>
<feature type="binding site" evidence="9">
    <location>
        <begin position="481"/>
        <end position="488"/>
    </location>
    <ligand>
        <name>ATP</name>
        <dbReference type="ChEBI" id="CHEBI:30616"/>
    </ligand>
</feature>
<keyword evidence="8 11" id="KW-0472">Membrane</keyword>
<evidence type="ECO:0000256" key="2">
    <source>
        <dbReference type="ARBA" id="ARBA00022475"/>
    </source>
</evidence>
<feature type="region of interest" description="Disordered" evidence="10">
    <location>
        <begin position="725"/>
        <end position="750"/>
    </location>
</feature>
<dbReference type="InterPro" id="IPR023836">
    <property type="entry name" value="EccCa-like_Actinobacteria"/>
</dbReference>
<dbReference type="GO" id="GO:0005524">
    <property type="term" value="F:ATP binding"/>
    <property type="evidence" value="ECO:0007669"/>
    <property type="project" value="UniProtKB-UniRule"/>
</dbReference>
<dbReference type="InterPro" id="IPR002543">
    <property type="entry name" value="FtsK_dom"/>
</dbReference>
<keyword evidence="3 11" id="KW-0812">Transmembrane</keyword>
<feature type="region of interest" description="Disordered" evidence="10">
    <location>
        <begin position="1"/>
        <end position="27"/>
    </location>
</feature>
<dbReference type="Gene3D" id="3.40.50.300">
    <property type="entry name" value="P-loop containing nucleotide triphosphate hydrolases"/>
    <property type="match status" value="3"/>
</dbReference>
<feature type="transmembrane region" description="Helical" evidence="11">
    <location>
        <begin position="66"/>
        <end position="88"/>
    </location>
</feature>
<evidence type="ECO:0000313" key="13">
    <source>
        <dbReference type="EMBL" id="PZG14872.1"/>
    </source>
</evidence>
<keyword evidence="4" id="KW-0677">Repeat</keyword>
<dbReference type="InterPro" id="IPR023837">
    <property type="entry name" value="EccCb-like_Actinobacteria"/>
</dbReference>
<gene>
    <name evidence="13" type="ORF">C1I95_20790</name>
</gene>
<keyword evidence="7 11" id="KW-1133">Transmembrane helix</keyword>
<dbReference type="OrthoDB" id="9807790at2"/>
<feature type="binding site" evidence="9">
    <location>
        <begin position="842"/>
        <end position="849"/>
    </location>
    <ligand>
        <name>ATP</name>
        <dbReference type="ChEBI" id="CHEBI:30616"/>
    </ligand>
</feature>
<feature type="domain" description="FtsK" evidence="12">
    <location>
        <begin position="458"/>
        <end position="658"/>
    </location>
</feature>
<evidence type="ECO:0000256" key="8">
    <source>
        <dbReference type="ARBA" id="ARBA00023136"/>
    </source>
</evidence>
<proteinExistence type="predicted"/>
<dbReference type="SUPFAM" id="SSF52540">
    <property type="entry name" value="P-loop containing nucleoside triphosphate hydrolases"/>
    <property type="match status" value="3"/>
</dbReference>
<reference evidence="13 14" key="1">
    <citation type="submission" date="2018-01" db="EMBL/GenBank/DDBJ databases">
        <title>Draft genome sequence of Jishengella sp. NA12.</title>
        <authorList>
            <person name="Sahin N."/>
            <person name="Ay H."/>
            <person name="Saygin H."/>
        </authorList>
    </citation>
    <scope>NUCLEOTIDE SEQUENCE [LARGE SCALE GENOMIC DNA]</scope>
    <source>
        <strain evidence="13 14">NA12</strain>
    </source>
</reference>
<dbReference type="PROSITE" id="PS50901">
    <property type="entry name" value="FTSK"/>
    <property type="match status" value="3"/>
</dbReference>
<name>A0A2W2DSC9_9ACTN</name>
<evidence type="ECO:0000256" key="10">
    <source>
        <dbReference type="SAM" id="MobiDB-lite"/>
    </source>
</evidence>
<evidence type="ECO:0000256" key="5">
    <source>
        <dbReference type="ARBA" id="ARBA00022741"/>
    </source>
</evidence>
<feature type="domain" description="FtsK" evidence="12">
    <location>
        <begin position="1107"/>
        <end position="1290"/>
    </location>
</feature>
<accession>A0A2W2DSC9</accession>
<evidence type="ECO:0000256" key="6">
    <source>
        <dbReference type="ARBA" id="ARBA00022840"/>
    </source>
</evidence>
<comment type="subcellular location">
    <subcellularLocation>
        <location evidence="1">Cell membrane</location>
        <topology evidence="1">Multi-pass membrane protein</topology>
    </subcellularLocation>
</comment>
<dbReference type="InterPro" id="IPR003593">
    <property type="entry name" value="AAA+_ATPase"/>
</dbReference>
<evidence type="ECO:0000313" key="14">
    <source>
        <dbReference type="Proteomes" id="UP000248924"/>
    </source>
</evidence>
<sequence>MSTVYFRRPARRSGPELPSGEISLQEPPVLPEATPGGLRGVMTILPMMLMSGVMVMMFLGGGRGPLTWVMASMMGVAMLGMVVGQLAMSAGERKRRMGGDRRDYLRYLSQQRKRIRRSIQTQREAMVWRHPDPAALWSVAMTTRRWERRPSHPDFLEVRIGTGQQRLATRMAPLQTKPIEDLEPVSAKSLRRFINAYNTVADLPVALFLPAFQQIRVTGDAPRRRAFARAVIAQVSTFHAPEEVLVAVCVSEETAPEWEWIKWLPHMQHPTEQDAAGPARLAAESVDAIERLLGEEFLDRPRWEVGAAPSRDEPYVIVVCDGGRVLPGSRMASGGYRNAVLIDLGNPPSTVPRGVLWADLTDEGLFQVKHDQVSREVRTRLARADELTTEEARTVARLLSPYRLSITTEPAAEALSTDFDLGTLLDVSDVGNLDLNRQWSQRSVAQRLRIPIGVDADGEPVDLDIKESALGGMGPHGMLIGATGSGKSELLRTIVLSLAMTHSSEILNFVLVDFKGGATFLGLDQLPHTSAVITNLADEAALVGRMREALNGELVRRQELLRQAGGFTSVLEYERARLGGEPLDPLPTLFVVVDEFSELLAAHRDFIELFVMIGRLGRSLAVHLLLASQRLDDGRISALETHLSYRIGLRTFSAVESRAAIGVPDAHELPSQPGQGYLRADVSSLIRFKAAYVSGPYRTQRRRLDLDVVQRQVVPYRLLYTPPQEVTPAAEPGLAESTEGASADESPDGRGPSVLQIITAQLVDQGPPAHQVWLPPLLLPPTLDQMLPALAPDPEAGLRAVGWPGNGALVVPVGFVDKPFEQVRELLAVDLSGIGGHLGIAGGPQSGKSTLLRTLICALALTHSPYEVQFYCLDFGGGTLATLADLPHVGSIAGRLEPDRVTRTVAEVTALIADRERRFAADGIDSMAAYRRRREAGSVDDPYGDVFLVVDGWFTLRQEFEVVDTAMRQIVARGLNFGVHLLLTTARWSEVHHGLRDQIGTRLELRLGDPVDSAIDLRAAATVPQVPGRGLTAQKTHFLGALPRIDGSIDEASMPDSTRALAAAAKEFWDGAPAPRVRTLPAVLSVAELPPVEGDLRLPIGVDEERLAPVWHDFGELAHLTVLGDAQSGKTSLLRYVSAALAQRFTPKEVRIMAVDFRRALFDGIPEEYRLGYSVSVESTRATVASAIEGLKLRMPGTDITPERLRARDWWTGPRLYLLVDDYDMLGGHESPLLPLIPYLAQGADIGFHVVLTRAAAGAMRMQMDPLLRRLQETNSPDVVLSCPPNEGPLIGNTKPRILPPGRALLCTRRGSRMIQTPYAEPALPR</sequence>
<dbReference type="EMBL" id="POTY01000138">
    <property type="protein sequence ID" value="PZG14872.1"/>
    <property type="molecule type" value="Genomic_DNA"/>
</dbReference>
<protein>
    <submittedName>
        <fullName evidence="13">Secretion protein EccC</fullName>
    </submittedName>
</protein>
<evidence type="ECO:0000256" key="11">
    <source>
        <dbReference type="SAM" id="Phobius"/>
    </source>
</evidence>
<dbReference type="NCBIfam" id="TIGR03924">
    <property type="entry name" value="T7SS_EccC_a"/>
    <property type="match status" value="1"/>
</dbReference>
<dbReference type="SMART" id="SM00382">
    <property type="entry name" value="AAA"/>
    <property type="match status" value="3"/>
</dbReference>